<protein>
    <submittedName>
        <fullName evidence="2">Uncharacterized protein</fullName>
    </submittedName>
</protein>
<dbReference type="Proteomes" id="UP000030200">
    <property type="component" value="Segment"/>
</dbReference>
<dbReference type="KEGG" id="vg:26797008"/>
<name>A0A0A0RQU6_9CAUD</name>
<evidence type="ECO:0000313" key="3">
    <source>
        <dbReference type="Proteomes" id="UP000030200"/>
    </source>
</evidence>
<sequence length="74" mass="8335">MMFRKKAVPTVRFHSMSLLLEREGLKSQTPVFNSSLLANLLSRYKESGFTAIEATHSKYCLCEAGKDEKVAIQP</sequence>
<reference evidence="2 3" key="1">
    <citation type="submission" date="2014-09" db="EMBL/GenBank/DDBJ databases">
        <authorList>
            <person name="Gicewicz E.A."/>
            <person name="Hiryak K.M."/>
            <person name="Horoschock A.N."/>
            <person name="Kneeream E.R."/>
            <person name="Luchetta J."/>
            <person name="Mikolon A.R."/>
            <person name="Smith S.N."/>
            <person name="Svintozelskiy S."/>
            <person name="Yucha M.L."/>
            <person name="Manna D.P."/>
            <person name="Pidcock K.A."/>
            <person name="Laing C.E."/>
            <person name="Schaff J.E."/>
            <person name="Dashiell C.L."/>
            <person name="Macialek J.A."/>
            <person name="Anders K.R."/>
            <person name="Braun M.A."/>
            <person name="Delesalle V.A."/>
            <person name="Hughes L.E."/>
            <person name="Ware V.C."/>
            <person name="Bradley K.W."/>
            <person name="Barker L.P."/>
            <person name="Asai D.J."/>
            <person name="Bowman C.A."/>
            <person name="Russell D.A."/>
            <person name="Pope W.H."/>
            <person name="Jacobs-Sera D."/>
            <person name="Hendrix R.W."/>
            <person name="Hatfull G.F."/>
        </authorList>
    </citation>
    <scope>NUCLEOTIDE SEQUENCE [LARGE SCALE GENOMIC DNA]</scope>
</reference>
<evidence type="ECO:0000313" key="2">
    <source>
        <dbReference type="EMBL" id="AIW02732.1"/>
    </source>
</evidence>
<organism evidence="2 3">
    <name type="scientific">Streptomyces phage Jay2Jay</name>
    <dbReference type="NCBI Taxonomy" id="1556290"/>
    <lineage>
        <taxon>Viruses</taxon>
        <taxon>Duplodnaviria</taxon>
        <taxon>Heunggongvirae</taxon>
        <taxon>Uroviricota</taxon>
        <taxon>Caudoviricetes</taxon>
        <taxon>Stanwilliamsviridae</taxon>
        <taxon>Boydwoodruffvirinae</taxon>
        <taxon>Samistivirus</taxon>
        <taxon>Samistivirus jay2jay</taxon>
    </lineage>
</organism>
<dbReference type="EMBL" id="KM652554">
    <property type="protein sequence ID" value="AIW02523.1"/>
    <property type="molecule type" value="Genomic_DNA"/>
</dbReference>
<evidence type="ECO:0000313" key="1">
    <source>
        <dbReference type="EMBL" id="AIW02523.1"/>
    </source>
</evidence>
<dbReference type="RefSeq" id="YP_009225959.1">
    <property type="nucleotide sequence ID" value="NC_029098.1"/>
</dbReference>
<dbReference type="GeneID" id="26797008"/>
<dbReference type="KEGG" id="vg:26796753"/>
<proteinExistence type="predicted"/>
<keyword evidence="3" id="KW-1185">Reference proteome</keyword>
<dbReference type="OrthoDB" id="24505at10239"/>
<accession>A0A0A0RQU6</accession>
<dbReference type="EMBL" id="KM652554">
    <property type="protein sequence ID" value="AIW02732.1"/>
    <property type="molecule type" value="Genomic_DNA"/>
</dbReference>
<dbReference type="RefSeq" id="YP_009225750.1">
    <property type="nucleotide sequence ID" value="NC_029098.1"/>
</dbReference>
<gene>
    <name evidence="2" type="primary">279</name>
    <name evidence="1" type="synonym">24</name>
    <name evidence="1" type="ORF">PBI_JAY2JAY_24</name>
    <name evidence="2" type="ORF">PBI_JAY2JAY_279</name>
</gene>
<dbReference type="GeneID" id="26796753"/>